<dbReference type="KEGG" id="afo:Afer_1242"/>
<gene>
    <name evidence="1" type="ordered locus">Afer_1242</name>
</gene>
<dbReference type="STRING" id="525909.Afer_1242"/>
<sequence length="202" mass="19517">MRVRWVRVEGLGQAMDRAVAGTLDARLAGAPLVLGVPAVDAAMLGEERPIVAVVAVRRVLPDGVIVRVRARTGVVALGEGRALLASGRVVAVPAVASSVEPHLALCSGGACPPPVGSDVGPVAARAVVVGVRGGVRRVVSAGGRVVAVLASGASCVLGPAPALVAGELVSCGALVGSGGVGVALGANVLALGPSGTFGVRSG</sequence>
<evidence type="ECO:0000313" key="1">
    <source>
        <dbReference type="EMBL" id="ACU54173.1"/>
    </source>
</evidence>
<protein>
    <submittedName>
        <fullName evidence="1">Uncharacterized protein</fullName>
    </submittedName>
</protein>
<evidence type="ECO:0000313" key="2">
    <source>
        <dbReference type="Proteomes" id="UP000000771"/>
    </source>
</evidence>
<dbReference type="EMBL" id="CP001631">
    <property type="protein sequence ID" value="ACU54173.1"/>
    <property type="molecule type" value="Genomic_DNA"/>
</dbReference>
<dbReference type="HOGENOM" id="CLU_1352197_0_0_11"/>
<reference evidence="1 2" key="1">
    <citation type="journal article" date="2009" name="Stand. Genomic Sci.">
        <title>Complete genome sequence of Acidimicrobium ferrooxidans type strain (ICP).</title>
        <authorList>
            <person name="Clum A."/>
            <person name="Nolan M."/>
            <person name="Lang E."/>
            <person name="Glavina Del Rio T."/>
            <person name="Tice H."/>
            <person name="Copeland A."/>
            <person name="Cheng J.F."/>
            <person name="Lucas S."/>
            <person name="Chen F."/>
            <person name="Bruce D."/>
            <person name="Goodwin L."/>
            <person name="Pitluck S."/>
            <person name="Ivanova N."/>
            <person name="Mavrommatis K."/>
            <person name="Mikhailova N."/>
            <person name="Pati A."/>
            <person name="Chen A."/>
            <person name="Palaniappan K."/>
            <person name="Goker M."/>
            <person name="Spring S."/>
            <person name="Land M."/>
            <person name="Hauser L."/>
            <person name="Chang Y.J."/>
            <person name="Jeffries C.C."/>
            <person name="Chain P."/>
            <person name="Bristow J."/>
            <person name="Eisen J.A."/>
            <person name="Markowitz V."/>
            <person name="Hugenholtz P."/>
            <person name="Kyrpides N.C."/>
            <person name="Klenk H.P."/>
            <person name="Lapidus A."/>
        </authorList>
    </citation>
    <scope>NUCLEOTIDE SEQUENCE [LARGE SCALE GENOMIC DNA]</scope>
    <source>
        <strain evidence="2">DSM 10331 / JCM 15462 / NBRC 103882 / ICP</strain>
    </source>
</reference>
<dbReference type="AlphaFoldDB" id="C7LZL5"/>
<proteinExistence type="predicted"/>
<keyword evidence="2" id="KW-1185">Reference proteome</keyword>
<name>C7LZL5_ACIFD</name>
<dbReference type="Proteomes" id="UP000000771">
    <property type="component" value="Chromosome"/>
</dbReference>
<organism evidence="1 2">
    <name type="scientific">Acidimicrobium ferrooxidans (strain DSM 10331 / JCM 15462 / NBRC 103882 / ICP)</name>
    <dbReference type="NCBI Taxonomy" id="525909"/>
    <lineage>
        <taxon>Bacteria</taxon>
        <taxon>Bacillati</taxon>
        <taxon>Actinomycetota</taxon>
        <taxon>Acidimicrobiia</taxon>
        <taxon>Acidimicrobiales</taxon>
        <taxon>Acidimicrobiaceae</taxon>
        <taxon>Acidimicrobium</taxon>
    </lineage>
</organism>
<accession>C7LZL5</accession>